<accession>A0AB35RSC7</accession>
<dbReference type="RefSeq" id="WP_142516824.1">
    <property type="nucleotide sequence ID" value="NZ_JAWJAC010000014.1"/>
</dbReference>
<dbReference type="Proteomes" id="UP001286589">
    <property type="component" value="Unassembled WGS sequence"/>
</dbReference>
<organism evidence="1 2">
    <name type="scientific">Phytobacter ursingii</name>
    <dbReference type="NCBI Taxonomy" id="1972431"/>
    <lineage>
        <taxon>Bacteria</taxon>
        <taxon>Pseudomonadati</taxon>
        <taxon>Pseudomonadota</taxon>
        <taxon>Gammaproteobacteria</taxon>
        <taxon>Enterobacterales</taxon>
        <taxon>Enterobacteriaceae</taxon>
        <taxon>Phytobacter</taxon>
    </lineage>
</organism>
<evidence type="ECO:0000313" key="2">
    <source>
        <dbReference type="Proteomes" id="UP001286589"/>
    </source>
</evidence>
<keyword evidence="2" id="KW-1185">Reference proteome</keyword>
<dbReference type="Pfam" id="PF15922">
    <property type="entry name" value="YjeJ"/>
    <property type="match status" value="1"/>
</dbReference>
<gene>
    <name evidence="1" type="primary">yjeJ</name>
    <name evidence="1" type="ORF">R0H02_20940</name>
</gene>
<name>A0AB35RSC7_9ENTR</name>
<proteinExistence type="predicted"/>
<reference evidence="1 2" key="1">
    <citation type="submission" date="2023-10" db="EMBL/GenBank/DDBJ databases">
        <title>Phytobacter spp. The emergence of a new genus of hospital-origin enterobacteria encoding carbapenemases in Argentina.</title>
        <authorList>
            <person name="Vay C."/>
            <person name="Almuzara M."/>
            <person name="Traglia G.M."/>
            <person name="Campos J."/>
        </authorList>
    </citation>
    <scope>NUCLEOTIDE SEQUENCE [LARGE SCALE GENOMIC DNA]</scope>
    <source>
        <strain evidence="1 2">CVMA36</strain>
    </source>
</reference>
<evidence type="ECO:0000313" key="1">
    <source>
        <dbReference type="EMBL" id="MDV2864920.1"/>
    </source>
</evidence>
<protein>
    <submittedName>
        <fullName evidence="1">YjeJ family protein</fullName>
    </submittedName>
</protein>
<dbReference type="AlphaFoldDB" id="A0AB35RSC7"/>
<dbReference type="EMBL" id="JAWJAC010000014">
    <property type="protein sequence ID" value="MDV2864920.1"/>
    <property type="molecule type" value="Genomic_DNA"/>
</dbReference>
<comment type="caution">
    <text evidence="1">The sequence shown here is derived from an EMBL/GenBank/DDBJ whole genome shotgun (WGS) entry which is preliminary data.</text>
</comment>
<sequence length="291" mass="33511">MEMNIAGINAGVIRNNEEFLAVALKLNIKNSDSTLLFFPALTLRDLFIAMEYYLHKQKALSEDQRKDFIAAQTAITETMHAHIPALKREELENADIDYRVDAIDHFAYDEGKLIFTLRLHNNEKFIFEIHELQIELLTHVLIHAINNAGMQDLALRMSSLLDFLPLYDVDCQPDGKMIYDTYTQPDWKTALFDHYLILLYHYADAEKKSRFCAAVIKTRSLPDTPETQAIAKRLLGFSPRLGKLTNKACQVHIQAINVKGDESLNLDKCMHTLNRIRHQITVKSLVKREKK</sequence>
<dbReference type="InterPro" id="IPR031810">
    <property type="entry name" value="YjeJ-like"/>
</dbReference>